<name>A0AAW8ASD6_KLEPN</name>
<evidence type="ECO:0000313" key="1">
    <source>
        <dbReference type="EMBL" id="MDP0971615.1"/>
    </source>
</evidence>
<dbReference type="EMBL" id="JAUUIA010000984">
    <property type="protein sequence ID" value="MDP0971615.1"/>
    <property type="molecule type" value="Genomic_DNA"/>
</dbReference>
<comment type="caution">
    <text evidence="1">The sequence shown here is derived from an EMBL/GenBank/DDBJ whole genome shotgun (WGS) entry which is preliminary data.</text>
</comment>
<reference evidence="1" key="1">
    <citation type="submission" date="2023-07" db="EMBL/GenBank/DDBJ databases">
        <authorList>
            <person name="Peng Z."/>
        </authorList>
    </citation>
    <scope>NUCLEOTIDE SEQUENCE</scope>
    <source>
        <strain evidence="1">KP219</strain>
    </source>
</reference>
<dbReference type="InterPro" id="IPR015943">
    <property type="entry name" value="WD40/YVTN_repeat-like_dom_sf"/>
</dbReference>
<sequence length="83" mass="8722">GTKRGLYRADAGGRRVARVALTGRDPSASVWALLADGDTLWIGGQTDGLWRLDLKGGQAEPVALDAPGLSDQRVTVLAHDPSQ</sequence>
<protein>
    <submittedName>
        <fullName evidence="1">Uncharacterized protein</fullName>
    </submittedName>
</protein>
<proteinExistence type="predicted"/>
<dbReference type="AlphaFoldDB" id="A0AAW8ASD6"/>
<dbReference type="Proteomes" id="UP001244490">
    <property type="component" value="Unassembled WGS sequence"/>
</dbReference>
<accession>A0AAW8ASD6</accession>
<dbReference type="SUPFAM" id="SSF50969">
    <property type="entry name" value="YVTN repeat-like/Quinoprotein amine dehydrogenase"/>
    <property type="match status" value="1"/>
</dbReference>
<dbReference type="Gene3D" id="2.130.10.10">
    <property type="entry name" value="YVTN repeat-like/Quinoprotein amine dehydrogenase"/>
    <property type="match status" value="1"/>
</dbReference>
<dbReference type="RefSeq" id="WP_305202655.1">
    <property type="nucleotide sequence ID" value="NZ_JAUUIA010000984.1"/>
</dbReference>
<gene>
    <name evidence="1" type="ORF">Q6294_32245</name>
</gene>
<organism evidence="1 2">
    <name type="scientific">Klebsiella pneumoniae</name>
    <dbReference type="NCBI Taxonomy" id="573"/>
    <lineage>
        <taxon>Bacteria</taxon>
        <taxon>Pseudomonadati</taxon>
        <taxon>Pseudomonadota</taxon>
        <taxon>Gammaproteobacteria</taxon>
        <taxon>Enterobacterales</taxon>
        <taxon>Enterobacteriaceae</taxon>
        <taxon>Klebsiella/Raoultella group</taxon>
        <taxon>Klebsiella</taxon>
        <taxon>Klebsiella pneumoniae complex</taxon>
    </lineage>
</organism>
<dbReference type="InterPro" id="IPR011044">
    <property type="entry name" value="Quino_amine_DH_bsu"/>
</dbReference>
<feature type="non-terminal residue" evidence="1">
    <location>
        <position position="1"/>
    </location>
</feature>
<evidence type="ECO:0000313" key="2">
    <source>
        <dbReference type="Proteomes" id="UP001244490"/>
    </source>
</evidence>
<feature type="non-terminal residue" evidence="1">
    <location>
        <position position="83"/>
    </location>
</feature>